<dbReference type="Pfam" id="PF00132">
    <property type="entry name" value="Hexapep"/>
    <property type="match status" value="1"/>
</dbReference>
<dbReference type="CDD" id="cd04647">
    <property type="entry name" value="LbH_MAT_like"/>
    <property type="match status" value="1"/>
</dbReference>
<keyword evidence="2" id="KW-1185">Reference proteome</keyword>
<dbReference type="InterPro" id="IPR001451">
    <property type="entry name" value="Hexapep"/>
</dbReference>
<dbReference type="Gene3D" id="2.160.10.10">
    <property type="entry name" value="Hexapeptide repeat proteins"/>
    <property type="match status" value="1"/>
</dbReference>
<dbReference type="RefSeq" id="WP_119148862.1">
    <property type="nucleotide sequence ID" value="NZ_JBHSOV010000021.1"/>
</dbReference>
<dbReference type="SUPFAM" id="SSF51161">
    <property type="entry name" value="Trimeric LpxA-like enzymes"/>
    <property type="match status" value="1"/>
</dbReference>
<proteinExistence type="predicted"/>
<dbReference type="InterPro" id="IPR051159">
    <property type="entry name" value="Hexapeptide_acetyltransf"/>
</dbReference>
<dbReference type="Proteomes" id="UP000266340">
    <property type="component" value="Unassembled WGS sequence"/>
</dbReference>
<gene>
    <name evidence="1" type="ORF">D3H35_09560</name>
</gene>
<dbReference type="PANTHER" id="PTHR23416:SF78">
    <property type="entry name" value="LIPOPOLYSACCHARIDE BIOSYNTHESIS O-ACETYL TRANSFERASE WBBJ-RELATED"/>
    <property type="match status" value="1"/>
</dbReference>
<dbReference type="AlphaFoldDB" id="A0A398CNH8"/>
<name>A0A398CNH8_9BACL</name>
<dbReference type="GO" id="GO:0016746">
    <property type="term" value="F:acyltransferase activity"/>
    <property type="evidence" value="ECO:0007669"/>
    <property type="project" value="UniProtKB-KW"/>
</dbReference>
<dbReference type="EMBL" id="QXJM01000030">
    <property type="protein sequence ID" value="RIE03790.1"/>
    <property type="molecule type" value="Genomic_DNA"/>
</dbReference>
<evidence type="ECO:0000313" key="2">
    <source>
        <dbReference type="Proteomes" id="UP000266340"/>
    </source>
</evidence>
<accession>A0A398CNH8</accession>
<keyword evidence="1" id="KW-0808">Transferase</keyword>
<dbReference type="PANTHER" id="PTHR23416">
    <property type="entry name" value="SIALIC ACID SYNTHASE-RELATED"/>
    <property type="match status" value="1"/>
</dbReference>
<reference evidence="1 2" key="1">
    <citation type="submission" date="2018-09" db="EMBL/GenBank/DDBJ databases">
        <title>Cohnella cavernae sp. nov., isolated from a karst cave.</title>
        <authorList>
            <person name="Zhu H."/>
        </authorList>
    </citation>
    <scope>NUCLEOTIDE SEQUENCE [LARGE SCALE GENOMIC DNA]</scope>
    <source>
        <strain evidence="1 2">K2E09-144</strain>
    </source>
</reference>
<keyword evidence="1" id="KW-0012">Acyltransferase</keyword>
<comment type="caution">
    <text evidence="1">The sequence shown here is derived from an EMBL/GenBank/DDBJ whole genome shotgun (WGS) entry which is preliminary data.</text>
</comment>
<dbReference type="OrthoDB" id="9801697at2"/>
<dbReference type="InterPro" id="IPR011004">
    <property type="entry name" value="Trimer_LpxA-like_sf"/>
</dbReference>
<protein>
    <submittedName>
        <fullName evidence="1">Acyltransferase</fullName>
    </submittedName>
</protein>
<evidence type="ECO:0000313" key="1">
    <source>
        <dbReference type="EMBL" id="RIE03790.1"/>
    </source>
</evidence>
<sequence>MLKSKILLQLLRPGFWKFTIISLLKRYDEHSVAITKLGAYNGAIIDSTVSLKQPEQIYLGRNVHIGHGCVLWPGTGKITVSDDVLLGPYVQLFASNHGIRKDLLIERQEQHAKDVSVESDCWLGAGVIVVPGVTISRGTVVAAGAVVTKDTPPYSIVAGVPAKVISLRAEQ</sequence>
<organism evidence="1 2">
    <name type="scientific">Cohnella faecalis</name>
    <dbReference type="NCBI Taxonomy" id="2315694"/>
    <lineage>
        <taxon>Bacteria</taxon>
        <taxon>Bacillati</taxon>
        <taxon>Bacillota</taxon>
        <taxon>Bacilli</taxon>
        <taxon>Bacillales</taxon>
        <taxon>Paenibacillaceae</taxon>
        <taxon>Cohnella</taxon>
    </lineage>
</organism>